<accession>A0A6M3LJW2</accession>
<proteinExistence type="predicted"/>
<evidence type="ECO:0000313" key="1">
    <source>
        <dbReference type="EMBL" id="QJA93902.1"/>
    </source>
</evidence>
<dbReference type="AlphaFoldDB" id="A0A6M3LJW2"/>
<protein>
    <submittedName>
        <fullName evidence="1">Uncharacterized protein</fullName>
    </submittedName>
</protein>
<organism evidence="1">
    <name type="scientific">viral metagenome</name>
    <dbReference type="NCBI Taxonomy" id="1070528"/>
    <lineage>
        <taxon>unclassified sequences</taxon>
        <taxon>metagenomes</taxon>
        <taxon>organismal metagenomes</taxon>
    </lineage>
</organism>
<gene>
    <name evidence="1" type="ORF">MM415B04087_0004</name>
</gene>
<dbReference type="EMBL" id="MT143186">
    <property type="protein sequence ID" value="QJA93902.1"/>
    <property type="molecule type" value="Genomic_DNA"/>
</dbReference>
<reference evidence="1" key="1">
    <citation type="submission" date="2020-03" db="EMBL/GenBank/DDBJ databases">
        <title>The deep terrestrial virosphere.</title>
        <authorList>
            <person name="Holmfeldt K."/>
            <person name="Nilsson E."/>
            <person name="Simone D."/>
            <person name="Lopez-Fernandez M."/>
            <person name="Wu X."/>
            <person name="de Brujin I."/>
            <person name="Lundin D."/>
            <person name="Andersson A."/>
            <person name="Bertilsson S."/>
            <person name="Dopson M."/>
        </authorList>
    </citation>
    <scope>NUCLEOTIDE SEQUENCE</scope>
    <source>
        <strain evidence="1">MM415B04087</strain>
    </source>
</reference>
<sequence>MDVQMKKVSQERFLELQRGAWKSASEAGLPKGYLGLLSLETTGGACPMCGKVWQMVTVNNHFAEFVYYDPACGCYARCPSCRASWHRELAMGSAEAEIRQCPSCGWVRNPVYGRICVRCGEGYTSPFQQSYYGKCPDCEKKYAKSERTVQY</sequence>
<name>A0A6M3LJW2_9ZZZZ</name>